<name>A0AA40E8F0_9PEZI</name>
<feature type="domain" description="DUF7791" evidence="1">
    <location>
        <begin position="8"/>
        <end position="83"/>
    </location>
</feature>
<protein>
    <recommendedName>
        <fullName evidence="1">DUF7791 domain-containing protein</fullName>
    </recommendedName>
</protein>
<proteinExistence type="predicted"/>
<dbReference type="EMBL" id="JAUKUA010000001">
    <property type="protein sequence ID" value="KAK0732094.1"/>
    <property type="molecule type" value="Genomic_DNA"/>
</dbReference>
<keyword evidence="3" id="KW-1185">Reference proteome</keyword>
<dbReference type="InterPro" id="IPR056693">
    <property type="entry name" value="DUF7791"/>
</dbReference>
<dbReference type="AlphaFoldDB" id="A0AA40E8F0"/>
<gene>
    <name evidence="2" type="ORF">B0H67DRAFT_655348</name>
</gene>
<feature type="non-terminal residue" evidence="2">
    <location>
        <position position="84"/>
    </location>
</feature>
<reference evidence="2" key="1">
    <citation type="submission" date="2023-06" db="EMBL/GenBank/DDBJ databases">
        <title>Genome-scale phylogeny and comparative genomics of the fungal order Sordariales.</title>
        <authorList>
            <consortium name="Lawrence Berkeley National Laboratory"/>
            <person name="Hensen N."/>
            <person name="Bonometti L."/>
            <person name="Westerberg I."/>
            <person name="Brannstrom I.O."/>
            <person name="Guillou S."/>
            <person name="Cros-Aarteil S."/>
            <person name="Calhoun S."/>
            <person name="Haridas S."/>
            <person name="Kuo A."/>
            <person name="Mondo S."/>
            <person name="Pangilinan J."/>
            <person name="Riley R."/>
            <person name="Labutti K."/>
            <person name="Andreopoulos B."/>
            <person name="Lipzen A."/>
            <person name="Chen C."/>
            <person name="Yanf M."/>
            <person name="Daum C."/>
            <person name="Ng V."/>
            <person name="Clum A."/>
            <person name="Steindorff A."/>
            <person name="Ohm R."/>
            <person name="Martin F."/>
            <person name="Silar P."/>
            <person name="Natvig D."/>
            <person name="Lalanne C."/>
            <person name="Gautier V."/>
            <person name="Ament-Velasquez S.L."/>
            <person name="Kruys A."/>
            <person name="Hutchinson M.I."/>
            <person name="Powell A.J."/>
            <person name="Barry K."/>
            <person name="Miller A.N."/>
            <person name="Grigoriev I.V."/>
            <person name="Debuchy R."/>
            <person name="Gladieux P."/>
            <person name="Thoren M.H."/>
            <person name="Johannesson H."/>
        </authorList>
    </citation>
    <scope>NUCLEOTIDE SEQUENCE</scope>
    <source>
        <strain evidence="2">SMH4607-1</strain>
    </source>
</reference>
<accession>A0AA40E8F0</accession>
<comment type="caution">
    <text evidence="2">The sequence shown here is derived from an EMBL/GenBank/DDBJ whole genome shotgun (WGS) entry which is preliminary data.</text>
</comment>
<evidence type="ECO:0000259" key="1">
    <source>
        <dbReference type="Pfam" id="PF25053"/>
    </source>
</evidence>
<evidence type="ECO:0000313" key="2">
    <source>
        <dbReference type="EMBL" id="KAK0732094.1"/>
    </source>
</evidence>
<sequence length="84" mass="9605">MVREREDDSMTVLFMSFADEDYPDFCLKLTTKPLSQQGTQLRVDTMRRRINSVCMGLLEASSSGGLIDESSTAKYLRRTVKDYV</sequence>
<evidence type="ECO:0000313" key="3">
    <source>
        <dbReference type="Proteomes" id="UP001172102"/>
    </source>
</evidence>
<dbReference type="Pfam" id="PF25053">
    <property type="entry name" value="DUF7791"/>
    <property type="match status" value="1"/>
</dbReference>
<dbReference type="Proteomes" id="UP001172102">
    <property type="component" value="Unassembled WGS sequence"/>
</dbReference>
<organism evidence="2 3">
    <name type="scientific">Lasiosphaeris hirsuta</name>
    <dbReference type="NCBI Taxonomy" id="260670"/>
    <lineage>
        <taxon>Eukaryota</taxon>
        <taxon>Fungi</taxon>
        <taxon>Dikarya</taxon>
        <taxon>Ascomycota</taxon>
        <taxon>Pezizomycotina</taxon>
        <taxon>Sordariomycetes</taxon>
        <taxon>Sordariomycetidae</taxon>
        <taxon>Sordariales</taxon>
        <taxon>Lasiosphaeriaceae</taxon>
        <taxon>Lasiosphaeris</taxon>
    </lineage>
</organism>